<evidence type="ECO:0000313" key="3">
    <source>
        <dbReference type="Proteomes" id="UP001151760"/>
    </source>
</evidence>
<feature type="region of interest" description="Disordered" evidence="1">
    <location>
        <begin position="191"/>
        <end position="215"/>
    </location>
</feature>
<reference evidence="2" key="2">
    <citation type="submission" date="2022-01" db="EMBL/GenBank/DDBJ databases">
        <authorList>
            <person name="Yamashiro T."/>
            <person name="Shiraishi A."/>
            <person name="Satake H."/>
            <person name="Nakayama K."/>
        </authorList>
    </citation>
    <scope>NUCLEOTIDE SEQUENCE</scope>
</reference>
<protein>
    <submittedName>
        <fullName evidence="2">Uncharacterized protein</fullName>
    </submittedName>
</protein>
<accession>A0ABQ4YVF1</accession>
<reference evidence="2" key="1">
    <citation type="journal article" date="2022" name="Int. J. Mol. Sci.">
        <title>Draft Genome of Tanacetum Coccineum: Genomic Comparison of Closely Related Tanacetum-Family Plants.</title>
        <authorList>
            <person name="Yamashiro T."/>
            <person name="Shiraishi A."/>
            <person name="Nakayama K."/>
            <person name="Satake H."/>
        </authorList>
    </citation>
    <scope>NUCLEOTIDE SEQUENCE</scope>
</reference>
<name>A0ABQ4YVF1_9ASTR</name>
<proteinExistence type="predicted"/>
<keyword evidence="3" id="KW-1185">Reference proteome</keyword>
<dbReference type="EMBL" id="BQNB010010777">
    <property type="protein sequence ID" value="GJS81819.1"/>
    <property type="molecule type" value="Genomic_DNA"/>
</dbReference>
<organism evidence="2 3">
    <name type="scientific">Tanacetum coccineum</name>
    <dbReference type="NCBI Taxonomy" id="301880"/>
    <lineage>
        <taxon>Eukaryota</taxon>
        <taxon>Viridiplantae</taxon>
        <taxon>Streptophyta</taxon>
        <taxon>Embryophyta</taxon>
        <taxon>Tracheophyta</taxon>
        <taxon>Spermatophyta</taxon>
        <taxon>Magnoliopsida</taxon>
        <taxon>eudicotyledons</taxon>
        <taxon>Gunneridae</taxon>
        <taxon>Pentapetalae</taxon>
        <taxon>asterids</taxon>
        <taxon>campanulids</taxon>
        <taxon>Asterales</taxon>
        <taxon>Asteraceae</taxon>
        <taxon>Asteroideae</taxon>
        <taxon>Anthemideae</taxon>
        <taxon>Anthemidinae</taxon>
        <taxon>Tanacetum</taxon>
    </lineage>
</organism>
<feature type="compositionally biased region" description="Basic and acidic residues" evidence="1">
    <location>
        <begin position="191"/>
        <end position="202"/>
    </location>
</feature>
<evidence type="ECO:0000313" key="2">
    <source>
        <dbReference type="EMBL" id="GJS81819.1"/>
    </source>
</evidence>
<evidence type="ECO:0000256" key="1">
    <source>
        <dbReference type="SAM" id="MobiDB-lite"/>
    </source>
</evidence>
<comment type="caution">
    <text evidence="2">The sequence shown here is derived from an EMBL/GenBank/DDBJ whole genome shotgun (WGS) entry which is preliminary data.</text>
</comment>
<gene>
    <name evidence="2" type="ORF">Tco_0748360</name>
</gene>
<dbReference type="Proteomes" id="UP001151760">
    <property type="component" value="Unassembled WGS sequence"/>
</dbReference>
<sequence>MQSIILKHQFRGILTVFQNRMGIHKGYERFQCSSQSARDFMEAGVSTEMQNPEISKILLSVGFTSFLNYRNKTGSTTSSSNLQNVAFVSEKTNSTNDVSITYGVSNTSGHISKNETKSSYSLLQVSQLDHEDLDLSCMTMILEEMGLKNGKWQMISMRIKSSTRRLGILQESAEQRNDTEGGRMGILEIKMESRTRKKDESSKSMVTVDGLKSVD</sequence>